<accession>A0A9D9BX82</accession>
<organism evidence="1 2">
    <name type="scientific">Prochlorococcus marinus CUG1433</name>
    <dbReference type="NCBI Taxonomy" id="2774506"/>
    <lineage>
        <taxon>Bacteria</taxon>
        <taxon>Bacillati</taxon>
        <taxon>Cyanobacteriota</taxon>
        <taxon>Cyanophyceae</taxon>
        <taxon>Synechococcales</taxon>
        <taxon>Prochlorococcaceae</taxon>
        <taxon>Prochlorococcus</taxon>
    </lineage>
</organism>
<reference evidence="1" key="1">
    <citation type="journal article" date="2021" name="Front. Mar. Sci.">
        <title>Genomes of Diverse Isolates of Prochlorococcus High-Light-Adapted Clade II in the Western Pacific Ocean.</title>
        <authorList>
            <person name="Yan W."/>
            <person name="Feng X."/>
            <person name="Zhang W."/>
            <person name="Nawaz M.Z."/>
            <person name="Luo T."/>
            <person name="Zhang R."/>
            <person name="Jiao N."/>
        </authorList>
    </citation>
    <scope>NUCLEOTIDE SEQUENCE</scope>
    <source>
        <strain evidence="1">CUG1433</strain>
    </source>
</reference>
<name>A0A9D9BX82_PROMR</name>
<dbReference type="AlphaFoldDB" id="A0A9D9BX82"/>
<protein>
    <submittedName>
        <fullName evidence="1">Uncharacterized protein</fullName>
    </submittedName>
</protein>
<gene>
    <name evidence="1" type="ORF">JJ842_06895</name>
</gene>
<evidence type="ECO:0000313" key="1">
    <source>
        <dbReference type="EMBL" id="MBO6971637.1"/>
    </source>
</evidence>
<comment type="caution">
    <text evidence="1">The sequence shown here is derived from an EMBL/GenBank/DDBJ whole genome shotgun (WGS) entry which is preliminary data.</text>
</comment>
<sequence>MSWVILLYSNLLSKKILLQKILKEPSNKVQQAKAIEEAKKPGCKGIHKMDLLLMS</sequence>
<dbReference type="Proteomes" id="UP000668060">
    <property type="component" value="Unassembled WGS sequence"/>
</dbReference>
<proteinExistence type="predicted"/>
<dbReference type="EMBL" id="JAEPLN010000001">
    <property type="protein sequence ID" value="MBO6971637.1"/>
    <property type="molecule type" value="Genomic_DNA"/>
</dbReference>
<evidence type="ECO:0000313" key="2">
    <source>
        <dbReference type="Proteomes" id="UP000668060"/>
    </source>
</evidence>